<keyword evidence="3 6" id="KW-0722">Serine protease inhibitor</keyword>
<gene>
    <name evidence="9" type="ORF">glysoja_028842</name>
</gene>
<feature type="disulfide bond" evidence="5">
    <location>
        <begin position="60"/>
        <end position="106"/>
    </location>
</feature>
<dbReference type="GO" id="GO:0004867">
    <property type="term" value="F:serine-type endopeptidase inhibitor activity"/>
    <property type="evidence" value="ECO:0007669"/>
    <property type="project" value="UniProtKB-KW"/>
</dbReference>
<reference evidence="9" key="1">
    <citation type="submission" date="2014-07" db="EMBL/GenBank/DDBJ databases">
        <title>Identification of a novel salt tolerance gene in wild soybean by whole-genome sequencing.</title>
        <authorList>
            <person name="Lam H.-M."/>
            <person name="Qi X."/>
            <person name="Li M.-W."/>
            <person name="Liu X."/>
            <person name="Xie M."/>
            <person name="Ni M."/>
            <person name="Xu X."/>
        </authorList>
    </citation>
    <scope>NUCLEOTIDE SEQUENCE [LARGE SCALE GENOMIC DNA]</scope>
    <source>
        <tissue evidence="9">Root</tissue>
    </source>
</reference>
<dbReference type="Pfam" id="PF00228">
    <property type="entry name" value="Bowman-Birk_leg"/>
    <property type="match status" value="1"/>
</dbReference>
<feature type="chain" id="PRO_5002072810" evidence="7">
    <location>
        <begin position="29"/>
        <end position="116"/>
    </location>
</feature>
<keyword evidence="2 6" id="KW-0646">Protease inhibitor</keyword>
<dbReference type="EMBL" id="KN671692">
    <property type="protein sequence ID" value="KHM99385.1"/>
    <property type="molecule type" value="Genomic_DNA"/>
</dbReference>
<dbReference type="CDD" id="cd00023">
    <property type="entry name" value="BBI"/>
    <property type="match status" value="1"/>
</dbReference>
<feature type="disulfide bond" evidence="5">
    <location>
        <begin position="57"/>
        <end position="72"/>
    </location>
</feature>
<name>A0A0B2NQN1_GLYSO</name>
<dbReference type="AlphaFoldDB" id="A0A0B2NQN1"/>
<keyword evidence="7" id="KW-0732">Signal</keyword>
<dbReference type="InterPro" id="IPR000877">
    <property type="entry name" value="Prot_inh_BBI"/>
</dbReference>
<evidence type="ECO:0000256" key="1">
    <source>
        <dbReference type="ARBA" id="ARBA00008506"/>
    </source>
</evidence>
<dbReference type="PANTHER" id="PTHR33479:SF18">
    <property type="entry name" value="INHIBITOR, PUTATIVE-RELATED"/>
    <property type="match status" value="1"/>
</dbReference>
<dbReference type="InterPro" id="IPR035995">
    <property type="entry name" value="Bowman-Birk_prot_inh"/>
</dbReference>
<feature type="disulfide bond" evidence="5">
    <location>
        <begin position="89"/>
        <end position="97"/>
    </location>
</feature>
<keyword evidence="4 5" id="KW-1015">Disulfide bond</keyword>
<feature type="signal peptide" evidence="7">
    <location>
        <begin position="1"/>
        <end position="28"/>
    </location>
</feature>
<feature type="disulfide bond" evidence="5">
    <location>
        <begin position="80"/>
        <end position="87"/>
    </location>
</feature>
<evidence type="ECO:0000256" key="6">
    <source>
        <dbReference type="RuleBase" id="RU003856"/>
    </source>
</evidence>
<evidence type="ECO:0000313" key="9">
    <source>
        <dbReference type="EMBL" id="KHM99385.1"/>
    </source>
</evidence>
<comment type="similarity">
    <text evidence="1 6">Belongs to the Bowman-Birk serine protease inhibitor family.</text>
</comment>
<proteinExistence type="inferred from homology"/>
<sequence>MMELKKVALVKVALLLFLLGFSATTADATRFDPRSFITQVLPNNYYVKIKSTATACCDLCLCTKSYPPQCNCVDESETGCHSCCKNCICNKKFPRTCYCSDITNFCYDKCNSTEPN</sequence>
<protein>
    <submittedName>
        <fullName evidence="9">Bowman-Birk type proteinase inhibitor</fullName>
    </submittedName>
</protein>
<feature type="disulfide bond" evidence="5">
    <location>
        <begin position="84"/>
        <end position="99"/>
    </location>
</feature>
<dbReference type="SMART" id="SM00269">
    <property type="entry name" value="BowB"/>
    <property type="match status" value="1"/>
</dbReference>
<dbReference type="SUPFAM" id="SSF57247">
    <property type="entry name" value="Bowman-Birk inhibitor, BBI"/>
    <property type="match status" value="1"/>
</dbReference>
<organism evidence="9">
    <name type="scientific">Glycine soja</name>
    <name type="common">Wild soybean</name>
    <dbReference type="NCBI Taxonomy" id="3848"/>
    <lineage>
        <taxon>Eukaryota</taxon>
        <taxon>Viridiplantae</taxon>
        <taxon>Streptophyta</taxon>
        <taxon>Embryophyta</taxon>
        <taxon>Tracheophyta</taxon>
        <taxon>Spermatophyta</taxon>
        <taxon>Magnoliopsida</taxon>
        <taxon>eudicotyledons</taxon>
        <taxon>Gunneridae</taxon>
        <taxon>Pentapetalae</taxon>
        <taxon>rosids</taxon>
        <taxon>fabids</taxon>
        <taxon>Fabales</taxon>
        <taxon>Fabaceae</taxon>
        <taxon>Papilionoideae</taxon>
        <taxon>50 kb inversion clade</taxon>
        <taxon>NPAAA clade</taxon>
        <taxon>indigoferoid/millettioid clade</taxon>
        <taxon>Phaseoleae</taxon>
        <taxon>Glycine</taxon>
        <taxon>Glycine subgen. Soja</taxon>
    </lineage>
</organism>
<evidence type="ECO:0000256" key="2">
    <source>
        <dbReference type="ARBA" id="ARBA00022690"/>
    </source>
</evidence>
<feature type="disulfide bond" evidence="5">
    <location>
        <begin position="62"/>
        <end position="70"/>
    </location>
</feature>
<dbReference type="PANTHER" id="PTHR33479">
    <property type="entry name" value="BOWMAN-BIRK TYPE BRAN TRYPSIN INHIBITOR"/>
    <property type="match status" value="1"/>
</dbReference>
<feature type="domain" description="Bowman-Birk serine protease inhibitors family" evidence="8">
    <location>
        <begin position="56"/>
        <end position="110"/>
    </location>
</feature>
<accession>A0A0B2NQN1</accession>
<evidence type="ECO:0000259" key="8">
    <source>
        <dbReference type="SMART" id="SM00269"/>
    </source>
</evidence>
<dbReference type="GO" id="GO:0005576">
    <property type="term" value="C:extracellular region"/>
    <property type="evidence" value="ECO:0007669"/>
    <property type="project" value="InterPro"/>
</dbReference>
<evidence type="ECO:0000256" key="3">
    <source>
        <dbReference type="ARBA" id="ARBA00022900"/>
    </source>
</evidence>
<evidence type="ECO:0000256" key="4">
    <source>
        <dbReference type="ARBA" id="ARBA00023157"/>
    </source>
</evidence>
<dbReference type="Proteomes" id="UP000053555">
    <property type="component" value="Unassembled WGS sequence"/>
</dbReference>
<dbReference type="Gene3D" id="2.10.69.10">
    <property type="entry name" value="Cysteine Protease (Bromelain) Inhibitor, subunit H"/>
    <property type="match status" value="1"/>
</dbReference>
<feature type="disulfide bond" evidence="5">
    <location>
        <begin position="56"/>
        <end position="110"/>
    </location>
</feature>
<evidence type="ECO:0000256" key="5">
    <source>
        <dbReference type="PIRSR" id="PIRSR600877-51"/>
    </source>
</evidence>
<evidence type="ECO:0000256" key="7">
    <source>
        <dbReference type="SAM" id="SignalP"/>
    </source>
</evidence>